<gene>
    <name evidence="2" type="ORF">KCG34_15635</name>
</gene>
<sequence length="107" mass="11954">MSDWLIPLAEFQKGLAASGEDFFTGVRHGSMRALVYAPKGSDPQTPHKQDELYIVISGTGRFRKGEEVRPFAPGDVIFVEACAEHRFEDFSDDFLTWAIFWGPDGGE</sequence>
<name>A0A975FX93_9CAUL</name>
<evidence type="ECO:0000259" key="1">
    <source>
        <dbReference type="Pfam" id="PF07883"/>
    </source>
</evidence>
<organism evidence="2 3">
    <name type="scientific">Phenylobacterium montanum</name>
    <dbReference type="NCBI Taxonomy" id="2823693"/>
    <lineage>
        <taxon>Bacteria</taxon>
        <taxon>Pseudomonadati</taxon>
        <taxon>Pseudomonadota</taxon>
        <taxon>Alphaproteobacteria</taxon>
        <taxon>Caulobacterales</taxon>
        <taxon>Caulobacteraceae</taxon>
        <taxon>Phenylobacterium</taxon>
    </lineage>
</organism>
<dbReference type="RefSeq" id="WP_211936569.1">
    <property type="nucleotide sequence ID" value="NZ_CP073078.1"/>
</dbReference>
<evidence type="ECO:0000313" key="2">
    <source>
        <dbReference type="EMBL" id="QUD86517.1"/>
    </source>
</evidence>
<dbReference type="Pfam" id="PF07883">
    <property type="entry name" value="Cupin_2"/>
    <property type="match status" value="1"/>
</dbReference>
<dbReference type="Proteomes" id="UP000676409">
    <property type="component" value="Chromosome"/>
</dbReference>
<feature type="domain" description="Cupin type-2" evidence="1">
    <location>
        <begin position="35"/>
        <end position="88"/>
    </location>
</feature>
<reference evidence="2" key="1">
    <citation type="submission" date="2021-04" db="EMBL/GenBank/DDBJ databases">
        <title>The complete genome sequence of Caulobacter sp. S6.</title>
        <authorList>
            <person name="Tang Y."/>
            <person name="Ouyang W."/>
            <person name="Liu Q."/>
            <person name="Huang B."/>
            <person name="Guo Z."/>
            <person name="Lei P."/>
        </authorList>
    </citation>
    <scope>NUCLEOTIDE SEQUENCE</scope>
    <source>
        <strain evidence="2">S6</strain>
    </source>
</reference>
<dbReference type="InterPro" id="IPR013096">
    <property type="entry name" value="Cupin_2"/>
</dbReference>
<dbReference type="EMBL" id="CP073078">
    <property type="protein sequence ID" value="QUD86517.1"/>
    <property type="molecule type" value="Genomic_DNA"/>
</dbReference>
<dbReference type="SUPFAM" id="SSF51182">
    <property type="entry name" value="RmlC-like cupins"/>
    <property type="match status" value="1"/>
</dbReference>
<evidence type="ECO:0000313" key="3">
    <source>
        <dbReference type="Proteomes" id="UP000676409"/>
    </source>
</evidence>
<proteinExistence type="predicted"/>
<dbReference type="InterPro" id="IPR011051">
    <property type="entry name" value="RmlC_Cupin_sf"/>
</dbReference>
<dbReference type="AlphaFoldDB" id="A0A975FX93"/>
<dbReference type="InterPro" id="IPR014710">
    <property type="entry name" value="RmlC-like_jellyroll"/>
</dbReference>
<dbReference type="KEGG" id="caul:KCG34_15635"/>
<accession>A0A975FX93</accession>
<protein>
    <submittedName>
        <fullName evidence="2">Cupin domain-containing protein</fullName>
    </submittedName>
</protein>
<keyword evidence="3" id="KW-1185">Reference proteome</keyword>
<dbReference type="Gene3D" id="2.60.120.10">
    <property type="entry name" value="Jelly Rolls"/>
    <property type="match status" value="1"/>
</dbReference>